<dbReference type="SUPFAM" id="SSF51445">
    <property type="entry name" value="(Trans)glycosidases"/>
    <property type="match status" value="1"/>
</dbReference>
<dbReference type="SUPFAM" id="SSF51011">
    <property type="entry name" value="Glycosyl hydrolase domain"/>
    <property type="match status" value="1"/>
</dbReference>
<evidence type="ECO:0000259" key="9">
    <source>
        <dbReference type="SMART" id="SM00642"/>
    </source>
</evidence>
<evidence type="ECO:0000313" key="11">
    <source>
        <dbReference type="Proteomes" id="UP000031408"/>
    </source>
</evidence>
<feature type="active site" description="Nucleophile" evidence="7">
    <location>
        <position position="234"/>
    </location>
</feature>
<feature type="binding site" evidence="8">
    <location>
        <position position="197"/>
    </location>
    <ligand>
        <name>Ca(2+)</name>
        <dbReference type="ChEBI" id="CHEBI:29108"/>
        <label>1</label>
    </ligand>
</feature>
<dbReference type="NCBIfam" id="NF006968">
    <property type="entry name" value="PRK09441.1-1"/>
    <property type="match status" value="1"/>
</dbReference>
<dbReference type="PANTHER" id="PTHR43447">
    <property type="entry name" value="ALPHA-AMYLASE"/>
    <property type="match status" value="1"/>
</dbReference>
<evidence type="ECO:0000256" key="8">
    <source>
        <dbReference type="PIRSR" id="PIRSR001021-2"/>
    </source>
</evidence>
<sequence length="497" mass="56520">MERITMLQFFHWYYPADGSLYHFLSDQADQLKQKGFNAVWLPPAYKGSRGGESEGYDTYDLFDLGEFNQKGSVRTKYGSKKEYIAAIRKCHKAGLKVIADVVFNHKHGADELEKIMVRKVNPENREEFISDQMEIEAWTKFTFPGRKGKYSRFIWDHRCFSGIDHSHSPDEQGVFSILNEYGEGWEELIEQELGNYDFLMGADVEFRNPAVREELKYWGTWCLQKTGVNGFRLDAIKHMTPNIVNEWVDHVQHSTPEHLFVVGEYWQGDNADALKQYIEVTGGRVQLFDAPLHYNFHTAGKEGKSYDLCKIFDNTLVGIIPLLAVTLVDNHDTQPLQSLESPVDQWFKPLAYSIILLREQGTPCVFFPALYGATYKDKGGDGNEYEIHLAKVEELEALLLLRNRAAHGEQRDYLDHPNCIGWIRAGHESVPNSGLAVLLSNGDDGFKYMEMGTANAGKKMVDALKKRDQIITLDEKGGANFFCPAGSVSVWVFEGLA</sequence>
<evidence type="ECO:0000256" key="5">
    <source>
        <dbReference type="ARBA" id="ARBA00023277"/>
    </source>
</evidence>
<dbReference type="GO" id="GO:0005509">
    <property type="term" value="F:calcium ion binding"/>
    <property type="evidence" value="ECO:0007669"/>
    <property type="project" value="InterPro"/>
</dbReference>
<dbReference type="Pfam" id="PF00128">
    <property type="entry name" value="Alpha-amylase"/>
    <property type="match status" value="1"/>
</dbReference>
<feature type="binding site" evidence="8">
    <location>
        <position position="104"/>
    </location>
    <ligand>
        <name>Ca(2+)</name>
        <dbReference type="ChEBI" id="CHEBI:29108"/>
        <label>1</label>
    </ligand>
</feature>
<dbReference type="AlphaFoldDB" id="A0A0C1J0M6"/>
<keyword evidence="3 8" id="KW-0479">Metal-binding</keyword>
<comment type="similarity">
    <text evidence="2">Belongs to the glycosyl hydrolase 13 family.</text>
</comment>
<dbReference type="SMART" id="SM00642">
    <property type="entry name" value="Aamy"/>
    <property type="match status" value="1"/>
</dbReference>
<dbReference type="Gene3D" id="2.60.40.1180">
    <property type="entry name" value="Golgi alpha-mannosidase II"/>
    <property type="match status" value="1"/>
</dbReference>
<keyword evidence="8" id="KW-0106">Calcium</keyword>
<keyword evidence="4" id="KW-0378">Hydrolase</keyword>
<name>A0A0C1J0M6_9BACT</name>
<dbReference type="InterPro" id="IPR017853">
    <property type="entry name" value="GH"/>
</dbReference>
<evidence type="ECO:0000256" key="3">
    <source>
        <dbReference type="ARBA" id="ARBA00022723"/>
    </source>
</evidence>
<keyword evidence="11" id="KW-1185">Reference proteome</keyword>
<dbReference type="InterPro" id="IPR006047">
    <property type="entry name" value="GH13_cat_dom"/>
</dbReference>
<evidence type="ECO:0000256" key="7">
    <source>
        <dbReference type="PIRSR" id="PIRSR001021-1"/>
    </source>
</evidence>
<evidence type="ECO:0000256" key="2">
    <source>
        <dbReference type="ARBA" id="ARBA00008061"/>
    </source>
</evidence>
<dbReference type="Proteomes" id="UP000031408">
    <property type="component" value="Unassembled WGS sequence"/>
</dbReference>
<comment type="caution">
    <text evidence="10">The sequence shown here is derived from an EMBL/GenBank/DDBJ whole genome shotgun (WGS) entry which is preliminary data.</text>
</comment>
<comment type="cofactor">
    <cofactor evidence="1">
        <name>Ca(2+)</name>
        <dbReference type="ChEBI" id="CHEBI:29108"/>
    </cofactor>
</comment>
<dbReference type="OrthoDB" id="9806009at2"/>
<dbReference type="RefSeq" id="WP_039136171.1">
    <property type="nucleotide sequence ID" value="NZ_JSVC01000001.1"/>
</dbReference>
<evidence type="ECO:0000256" key="6">
    <source>
        <dbReference type="ARBA" id="ARBA00023295"/>
    </source>
</evidence>
<evidence type="ECO:0000256" key="4">
    <source>
        <dbReference type="ARBA" id="ARBA00022801"/>
    </source>
</evidence>
<feature type="domain" description="Glycosyl hydrolase family 13 catalytic" evidence="9">
    <location>
        <begin position="4"/>
        <end position="402"/>
    </location>
</feature>
<evidence type="ECO:0000256" key="1">
    <source>
        <dbReference type="ARBA" id="ARBA00001913"/>
    </source>
</evidence>
<proteinExistence type="inferred from homology"/>
<feature type="binding site" evidence="8">
    <location>
        <position position="203"/>
    </location>
    <ligand>
        <name>Ca(2+)</name>
        <dbReference type="ChEBI" id="CHEBI:29108"/>
        <label>1</label>
    </ligand>
</feature>
<protein>
    <recommendedName>
        <fullName evidence="9">Glycosyl hydrolase family 13 catalytic domain-containing protein</fullName>
    </recommendedName>
</protein>
<gene>
    <name evidence="10" type="ORF">OI18_00760</name>
</gene>
<keyword evidence="5" id="KW-0119">Carbohydrate metabolism</keyword>
<evidence type="ECO:0000313" key="10">
    <source>
        <dbReference type="EMBL" id="KIC96324.1"/>
    </source>
</evidence>
<dbReference type="Gene3D" id="3.20.20.80">
    <property type="entry name" value="Glycosidases"/>
    <property type="match status" value="1"/>
</dbReference>
<dbReference type="GO" id="GO:0005975">
    <property type="term" value="P:carbohydrate metabolic process"/>
    <property type="evidence" value="ECO:0007669"/>
    <property type="project" value="InterPro"/>
</dbReference>
<reference evidence="10 11" key="1">
    <citation type="submission" date="2014-11" db="EMBL/GenBank/DDBJ databases">
        <title>Genome sequence of Flavihumibacter solisilvae 3-3.</title>
        <authorList>
            <person name="Zhou G."/>
            <person name="Li M."/>
            <person name="Wang G."/>
        </authorList>
    </citation>
    <scope>NUCLEOTIDE SEQUENCE [LARGE SCALE GENOMIC DNA]</scope>
    <source>
        <strain evidence="10 11">3-3</strain>
    </source>
</reference>
<dbReference type="NCBIfam" id="NF006969">
    <property type="entry name" value="PRK09441.1-2"/>
    <property type="match status" value="1"/>
</dbReference>
<dbReference type="CDD" id="cd11318">
    <property type="entry name" value="AmyAc_bac_fung_AmyA"/>
    <property type="match status" value="1"/>
</dbReference>
<feature type="active site" description="Proton donor" evidence="7">
    <location>
        <position position="264"/>
    </location>
</feature>
<keyword evidence="6" id="KW-0326">Glycosidase</keyword>
<dbReference type="GO" id="GO:0004553">
    <property type="term" value="F:hydrolase activity, hydrolyzing O-glycosyl compounds"/>
    <property type="evidence" value="ECO:0007669"/>
    <property type="project" value="InterPro"/>
</dbReference>
<dbReference type="Gene3D" id="2.40.30.140">
    <property type="match status" value="1"/>
</dbReference>
<dbReference type="InterPro" id="IPR013780">
    <property type="entry name" value="Glyco_hydro_b"/>
</dbReference>
<organism evidence="10 11">
    <name type="scientific">Flavihumibacter solisilvae</name>
    <dbReference type="NCBI Taxonomy" id="1349421"/>
    <lineage>
        <taxon>Bacteria</taxon>
        <taxon>Pseudomonadati</taxon>
        <taxon>Bacteroidota</taxon>
        <taxon>Chitinophagia</taxon>
        <taxon>Chitinophagales</taxon>
        <taxon>Chitinophagaceae</taxon>
        <taxon>Flavihumibacter</taxon>
    </lineage>
</organism>
<dbReference type="STRING" id="1349421.OI18_00760"/>
<dbReference type="PIRSF" id="PIRSF001021">
    <property type="entry name" value="Alph-amls_thrmst"/>
    <property type="match status" value="1"/>
</dbReference>
<dbReference type="EMBL" id="JSVC01000001">
    <property type="protein sequence ID" value="KIC96324.1"/>
    <property type="molecule type" value="Genomic_DNA"/>
</dbReference>
<feature type="binding site" evidence="8">
    <location>
        <position position="238"/>
    </location>
    <ligand>
        <name>Ca(2+)</name>
        <dbReference type="ChEBI" id="CHEBI:29108"/>
        <label>1</label>
    </ligand>
</feature>
<dbReference type="InterPro" id="IPR013776">
    <property type="entry name" value="A-amylase_thermo"/>
</dbReference>
<accession>A0A0C1J0M6</accession>